<feature type="compositionally biased region" description="Basic and acidic residues" evidence="1">
    <location>
        <begin position="74"/>
        <end position="91"/>
    </location>
</feature>
<feature type="compositionally biased region" description="Basic and acidic residues" evidence="1">
    <location>
        <begin position="181"/>
        <end position="209"/>
    </location>
</feature>
<organism evidence="2 3">
    <name type="scientific">Mizuhopecten yessoensis</name>
    <name type="common">Japanese scallop</name>
    <name type="synonym">Patinopecten yessoensis</name>
    <dbReference type="NCBI Taxonomy" id="6573"/>
    <lineage>
        <taxon>Eukaryota</taxon>
        <taxon>Metazoa</taxon>
        <taxon>Spiralia</taxon>
        <taxon>Lophotrochozoa</taxon>
        <taxon>Mollusca</taxon>
        <taxon>Bivalvia</taxon>
        <taxon>Autobranchia</taxon>
        <taxon>Pteriomorphia</taxon>
        <taxon>Pectinida</taxon>
        <taxon>Pectinoidea</taxon>
        <taxon>Pectinidae</taxon>
        <taxon>Mizuhopecten</taxon>
    </lineage>
</organism>
<dbReference type="InterPro" id="IPR036534">
    <property type="entry name" value="GAR_dom_sf"/>
</dbReference>
<dbReference type="Proteomes" id="UP000242188">
    <property type="component" value="Unassembled WGS sequence"/>
</dbReference>
<dbReference type="SUPFAM" id="SSF143575">
    <property type="entry name" value="GAS2 domain-like"/>
    <property type="match status" value="1"/>
</dbReference>
<comment type="caution">
    <text evidence="2">The sequence shown here is derived from an EMBL/GenBank/DDBJ whole genome shotgun (WGS) entry which is preliminary data.</text>
</comment>
<name>A0A210QJP7_MIZYE</name>
<proteinExistence type="predicted"/>
<reference evidence="2 3" key="1">
    <citation type="journal article" date="2017" name="Nat. Ecol. Evol.">
        <title>Scallop genome provides insights into evolution of bilaterian karyotype and development.</title>
        <authorList>
            <person name="Wang S."/>
            <person name="Zhang J."/>
            <person name="Jiao W."/>
            <person name="Li J."/>
            <person name="Xun X."/>
            <person name="Sun Y."/>
            <person name="Guo X."/>
            <person name="Huan P."/>
            <person name="Dong B."/>
            <person name="Zhang L."/>
            <person name="Hu X."/>
            <person name="Sun X."/>
            <person name="Wang J."/>
            <person name="Zhao C."/>
            <person name="Wang Y."/>
            <person name="Wang D."/>
            <person name="Huang X."/>
            <person name="Wang R."/>
            <person name="Lv J."/>
            <person name="Li Y."/>
            <person name="Zhang Z."/>
            <person name="Liu B."/>
            <person name="Lu W."/>
            <person name="Hui Y."/>
            <person name="Liang J."/>
            <person name="Zhou Z."/>
            <person name="Hou R."/>
            <person name="Li X."/>
            <person name="Liu Y."/>
            <person name="Li H."/>
            <person name="Ning X."/>
            <person name="Lin Y."/>
            <person name="Zhao L."/>
            <person name="Xing Q."/>
            <person name="Dou J."/>
            <person name="Li Y."/>
            <person name="Mao J."/>
            <person name="Guo H."/>
            <person name="Dou H."/>
            <person name="Li T."/>
            <person name="Mu C."/>
            <person name="Jiang W."/>
            <person name="Fu Q."/>
            <person name="Fu X."/>
            <person name="Miao Y."/>
            <person name="Liu J."/>
            <person name="Yu Q."/>
            <person name="Li R."/>
            <person name="Liao H."/>
            <person name="Li X."/>
            <person name="Kong Y."/>
            <person name="Jiang Z."/>
            <person name="Chourrout D."/>
            <person name="Li R."/>
            <person name="Bao Z."/>
        </authorList>
    </citation>
    <scope>NUCLEOTIDE SEQUENCE [LARGE SCALE GENOMIC DNA]</scope>
    <source>
        <strain evidence="2 3">PY_sf001</strain>
    </source>
</reference>
<feature type="compositionally biased region" description="Basic residues" evidence="1">
    <location>
        <begin position="64"/>
        <end position="73"/>
    </location>
</feature>
<feature type="region of interest" description="Disordered" evidence="1">
    <location>
        <begin position="179"/>
        <end position="219"/>
    </location>
</feature>
<dbReference type="GO" id="GO:0008017">
    <property type="term" value="F:microtubule binding"/>
    <property type="evidence" value="ECO:0007669"/>
    <property type="project" value="InterPro"/>
</dbReference>
<gene>
    <name evidence="2" type="ORF">KP79_PYT06975</name>
</gene>
<dbReference type="AlphaFoldDB" id="A0A210QJP7"/>
<feature type="compositionally biased region" description="Polar residues" evidence="1">
    <location>
        <begin position="1"/>
        <end position="13"/>
    </location>
</feature>
<sequence length="337" mass="38463">MAQGNSSSKQIVVTNRRKNPSQQAELEAITSPRQTLGKKPHPSRFEGGVQISLETSETLISAKKSSKKKSKNSKKGENSKAKDRETLKNVKDSSANENVIPKDKFSSPVKLIPRPGSEDSVSSSMRQERERLSSRKESSFSTYIEITHNASQDLIVVENADSDWSDSVELIPEVENVEPLKTAKPEVDKLTGENEAKPRTKKRRDEKGRLRSNSANDKDELEDRAKHVILIDLETITQEVHAEPIYVPYDIWEPKRRTRKKGKQTMVRVGGGFMDLPYYLHYHVPIKVYQLKPYAQLFNKHMLMIKSKRPESATDHKQYDRPSWTTMNKGFKAFARI</sequence>
<accession>A0A210QJP7</accession>
<keyword evidence="3" id="KW-1185">Reference proteome</keyword>
<protein>
    <submittedName>
        <fullName evidence="2">Uncharacterized protein</fullName>
    </submittedName>
</protein>
<feature type="region of interest" description="Disordered" evidence="1">
    <location>
        <begin position="1"/>
        <end position="139"/>
    </location>
</feature>
<dbReference type="Gene3D" id="3.30.920.20">
    <property type="entry name" value="Gas2-like domain"/>
    <property type="match status" value="1"/>
</dbReference>
<dbReference type="OrthoDB" id="10433038at2759"/>
<dbReference type="EMBL" id="NEDP02003316">
    <property type="protein sequence ID" value="OWF48988.1"/>
    <property type="molecule type" value="Genomic_DNA"/>
</dbReference>
<evidence type="ECO:0000313" key="3">
    <source>
        <dbReference type="Proteomes" id="UP000242188"/>
    </source>
</evidence>
<feature type="compositionally biased region" description="Basic and acidic residues" evidence="1">
    <location>
        <begin position="126"/>
        <end position="138"/>
    </location>
</feature>
<evidence type="ECO:0000313" key="2">
    <source>
        <dbReference type="EMBL" id="OWF48988.1"/>
    </source>
</evidence>
<evidence type="ECO:0000256" key="1">
    <source>
        <dbReference type="SAM" id="MobiDB-lite"/>
    </source>
</evidence>